<proteinExistence type="predicted"/>
<comment type="caution">
    <text evidence="1">The sequence shown here is derived from an EMBL/GenBank/DDBJ whole genome shotgun (WGS) entry which is preliminary data.</text>
</comment>
<dbReference type="Proteomes" id="UP000216913">
    <property type="component" value="Unassembled WGS sequence"/>
</dbReference>
<dbReference type="AlphaFoldDB" id="A0A261TFD5"/>
<organism evidence="1 2">
    <name type="scientific">Bordetella genomosp. 5</name>
    <dbReference type="NCBI Taxonomy" id="1395608"/>
    <lineage>
        <taxon>Bacteria</taxon>
        <taxon>Pseudomonadati</taxon>
        <taxon>Pseudomonadota</taxon>
        <taxon>Betaproteobacteria</taxon>
        <taxon>Burkholderiales</taxon>
        <taxon>Alcaligenaceae</taxon>
        <taxon>Bordetella</taxon>
    </lineage>
</organism>
<name>A0A261TFD5_9BORD</name>
<evidence type="ECO:0000313" key="1">
    <source>
        <dbReference type="EMBL" id="OZI47957.1"/>
    </source>
</evidence>
<dbReference type="EMBL" id="NEVP01000010">
    <property type="protein sequence ID" value="OZI47957.1"/>
    <property type="molecule type" value="Genomic_DNA"/>
</dbReference>
<dbReference type="OrthoDB" id="7068282at2"/>
<gene>
    <name evidence="1" type="ORF">CAL25_16330</name>
</gene>
<accession>A0A261TFD5</accession>
<evidence type="ECO:0000313" key="2">
    <source>
        <dbReference type="Proteomes" id="UP000216913"/>
    </source>
</evidence>
<keyword evidence="2" id="KW-1185">Reference proteome</keyword>
<dbReference type="RefSeq" id="WP_094801786.1">
    <property type="nucleotide sequence ID" value="NZ_NEVN01000008.1"/>
</dbReference>
<sequence>MSTNVFLEHFPAAPPAPLADVLALFSPYGEITHIDERFEVAFTDGQPARLAWIDSSDDISVDAIGFEDADLADPLRHLVYAAMQRFGFVALDDDGRHAYVRSGLAHAVPAPLLQDLPGGLIEVSHPGELWPGEH</sequence>
<protein>
    <submittedName>
        <fullName evidence="1">Uncharacterized protein</fullName>
    </submittedName>
</protein>
<reference evidence="1 2" key="1">
    <citation type="submission" date="2017-05" db="EMBL/GenBank/DDBJ databases">
        <title>Complete and WGS of Bordetella genogroups.</title>
        <authorList>
            <person name="Spilker T."/>
            <person name="LiPuma J."/>
        </authorList>
    </citation>
    <scope>NUCLEOTIDE SEQUENCE [LARGE SCALE GENOMIC DNA]</scope>
    <source>
        <strain evidence="1 2">AU10456</strain>
    </source>
</reference>